<evidence type="ECO:0000313" key="3">
    <source>
        <dbReference type="Proteomes" id="UP000178230"/>
    </source>
</evidence>
<sequence>MKKGLLLSIILLLFSLIPIRFQAEAEAPIGNYLILNGGYLKSTTDLNYSPSAFTFETWIKPVSVSGIQTILSIGNKNTRRFHYEVGINGGSLSLRYHYGIGSQNVITAGNISSGTWSHIAVSITSSYTRLFINGIETYSTLGADNLLPIGESLTVANSYLESSGASNSFKGEIDEIRISEIERDVSTLWDNGTYHNYLIPDHNTVILWHLDESRGKTVTVDGSHNSFNADLVGGDAKIHFYGVLPSPTPIVFPTSRWQLPTLPAISFPSRYVTPRISVIPTVTYAPTSAPFPTINRYYRPTRPVYSR</sequence>
<protein>
    <recommendedName>
        <fullName evidence="1">Laminin G domain-containing protein</fullName>
    </recommendedName>
</protein>
<reference evidence="2 3" key="1">
    <citation type="journal article" date="2016" name="Nat. Commun.">
        <title>Thousands of microbial genomes shed light on interconnected biogeochemical processes in an aquifer system.</title>
        <authorList>
            <person name="Anantharaman K."/>
            <person name="Brown C.T."/>
            <person name="Hug L.A."/>
            <person name="Sharon I."/>
            <person name="Castelle C.J."/>
            <person name="Probst A.J."/>
            <person name="Thomas B.C."/>
            <person name="Singh A."/>
            <person name="Wilkins M.J."/>
            <person name="Karaoz U."/>
            <person name="Brodie E.L."/>
            <person name="Williams K.H."/>
            <person name="Hubbard S.S."/>
            <person name="Banfield J.F."/>
        </authorList>
    </citation>
    <scope>NUCLEOTIDE SEQUENCE [LARGE SCALE GENOMIC DNA]</scope>
</reference>
<dbReference type="SMART" id="SM00282">
    <property type="entry name" value="LamG"/>
    <property type="match status" value="1"/>
</dbReference>
<dbReference type="AlphaFoldDB" id="A0A1F5YID5"/>
<organism evidence="2 3">
    <name type="scientific">Candidatus Gottesmanbacteria bacterium RBG_13_37_7</name>
    <dbReference type="NCBI Taxonomy" id="1798369"/>
    <lineage>
        <taxon>Bacteria</taxon>
        <taxon>Candidatus Gottesmaniibacteriota</taxon>
    </lineage>
</organism>
<dbReference type="CDD" id="cd00110">
    <property type="entry name" value="LamG"/>
    <property type="match status" value="1"/>
</dbReference>
<dbReference type="Gene3D" id="2.60.120.200">
    <property type="match status" value="1"/>
</dbReference>
<dbReference type="Pfam" id="PF13385">
    <property type="entry name" value="Laminin_G_3"/>
    <property type="match status" value="1"/>
</dbReference>
<name>A0A1F5YID5_9BACT</name>
<proteinExistence type="predicted"/>
<dbReference type="InterPro" id="IPR001791">
    <property type="entry name" value="Laminin_G"/>
</dbReference>
<comment type="caution">
    <text evidence="2">The sequence shown here is derived from an EMBL/GenBank/DDBJ whole genome shotgun (WGS) entry which is preliminary data.</text>
</comment>
<gene>
    <name evidence="2" type="ORF">A2Y99_01425</name>
</gene>
<accession>A0A1F5YID5</accession>
<dbReference type="Proteomes" id="UP000178230">
    <property type="component" value="Unassembled WGS sequence"/>
</dbReference>
<evidence type="ECO:0000259" key="1">
    <source>
        <dbReference type="SMART" id="SM00282"/>
    </source>
</evidence>
<dbReference type="EMBL" id="MFIY01000031">
    <property type="protein sequence ID" value="OGF99968.1"/>
    <property type="molecule type" value="Genomic_DNA"/>
</dbReference>
<dbReference type="InterPro" id="IPR013320">
    <property type="entry name" value="ConA-like_dom_sf"/>
</dbReference>
<dbReference type="SUPFAM" id="SSF49899">
    <property type="entry name" value="Concanavalin A-like lectins/glucanases"/>
    <property type="match status" value="1"/>
</dbReference>
<evidence type="ECO:0000313" key="2">
    <source>
        <dbReference type="EMBL" id="OGF99968.1"/>
    </source>
</evidence>
<feature type="domain" description="Laminin G" evidence="1">
    <location>
        <begin position="51"/>
        <end position="181"/>
    </location>
</feature>